<proteinExistence type="predicted"/>
<evidence type="ECO:0000313" key="2">
    <source>
        <dbReference type="EMBL" id="KAF1770854.1"/>
    </source>
</evidence>
<sequence length="136" mass="15808">MLDRLVSLAQEIQKIDDDVKELRQAEQAVQRTERMDLKVSKIDGFHDKLRVKMDAAVQRKMEKLDEKSDELEKIYRNLVCMSSEVPTAQNFEEDAELVSSYCSKLKTFLRSDRSEDCPKITLSVEQSTRRLLNNPV</sequence>
<reference evidence="4" key="1">
    <citation type="submission" date="2017-08" db="EMBL/GenBank/DDBJ databases">
        <authorList>
            <person name="Fierst J.L."/>
        </authorList>
    </citation>
    <scope>NUCLEOTIDE SEQUENCE [LARGE SCALE GENOMIC DNA]</scope>
    <source>
        <strain evidence="4">PX439</strain>
    </source>
</reference>
<protein>
    <submittedName>
        <fullName evidence="3">Uncharacterized protein</fullName>
    </submittedName>
</protein>
<organism evidence="3 4">
    <name type="scientific">Caenorhabditis remanei</name>
    <name type="common">Caenorhabditis vulgaris</name>
    <dbReference type="NCBI Taxonomy" id="31234"/>
    <lineage>
        <taxon>Eukaryota</taxon>
        <taxon>Metazoa</taxon>
        <taxon>Ecdysozoa</taxon>
        <taxon>Nematoda</taxon>
        <taxon>Chromadorea</taxon>
        <taxon>Rhabditida</taxon>
        <taxon>Rhabditina</taxon>
        <taxon>Rhabditomorpha</taxon>
        <taxon>Rhabditoidea</taxon>
        <taxon>Rhabditidae</taxon>
        <taxon>Peloderinae</taxon>
        <taxon>Caenorhabditis</taxon>
    </lineage>
</organism>
<feature type="coiled-coil region" evidence="1">
    <location>
        <begin position="5"/>
        <end position="81"/>
    </location>
</feature>
<keyword evidence="1" id="KW-0175">Coiled coil</keyword>
<evidence type="ECO:0000313" key="5">
    <source>
        <dbReference type="Proteomes" id="UP000483820"/>
    </source>
</evidence>
<comment type="caution">
    <text evidence="3">The sequence shown here is derived from an EMBL/GenBank/DDBJ whole genome shotgun (WGS) entry which is preliminary data.</text>
</comment>
<keyword evidence="4" id="KW-1185">Reference proteome</keyword>
<reference evidence="2 5" key="3">
    <citation type="submission" date="2019-12" db="EMBL/GenBank/DDBJ databases">
        <title>Chromosome-level assembly of the Caenorhabditis remanei genome.</title>
        <authorList>
            <person name="Teterina A.A."/>
            <person name="Willis J.H."/>
            <person name="Phillips P.C."/>
        </authorList>
    </citation>
    <scope>NUCLEOTIDE SEQUENCE [LARGE SCALE GENOMIC DNA]</scope>
    <source>
        <strain evidence="2 5">PX506</strain>
        <tissue evidence="2">Whole organism</tissue>
    </source>
</reference>
<reference evidence="3" key="2">
    <citation type="submission" date="2017-08" db="EMBL/GenBank/DDBJ databases">
        <authorList>
            <person name="de Groot N.N."/>
        </authorList>
    </citation>
    <scope>NUCLEOTIDE SEQUENCE [LARGE SCALE GENOMIC DNA]</scope>
    <source>
        <strain evidence="3">PX439</strain>
    </source>
</reference>
<feature type="non-terminal residue" evidence="3">
    <location>
        <position position="1"/>
    </location>
</feature>
<dbReference type="AlphaFoldDB" id="A0A260Z3B3"/>
<evidence type="ECO:0000256" key="1">
    <source>
        <dbReference type="SAM" id="Coils"/>
    </source>
</evidence>
<accession>A0A260Z3B3</accession>
<name>A0A260Z3B3_CAERE</name>
<dbReference type="Proteomes" id="UP000483820">
    <property type="component" value="Chromosome I"/>
</dbReference>
<evidence type="ECO:0000313" key="4">
    <source>
        <dbReference type="Proteomes" id="UP000216624"/>
    </source>
</evidence>
<gene>
    <name evidence="3" type="ORF">FL82_17805</name>
    <name evidence="2" type="ORF">GCK72_002678</name>
</gene>
<dbReference type="EMBL" id="WUAV01000001">
    <property type="protein sequence ID" value="KAF1770854.1"/>
    <property type="molecule type" value="Genomic_DNA"/>
</dbReference>
<dbReference type="EMBL" id="NMWX01000415">
    <property type="protein sequence ID" value="OZF79879.1"/>
    <property type="molecule type" value="Genomic_DNA"/>
</dbReference>
<evidence type="ECO:0000313" key="3">
    <source>
        <dbReference type="EMBL" id="OZF79879.1"/>
    </source>
</evidence>
<dbReference type="Proteomes" id="UP000216624">
    <property type="component" value="Unassembled WGS sequence"/>
</dbReference>